<organism evidence="1 2">
    <name type="scientific">Araneus ventricosus</name>
    <name type="common">Orbweaver spider</name>
    <name type="synonym">Epeira ventricosa</name>
    <dbReference type="NCBI Taxonomy" id="182803"/>
    <lineage>
        <taxon>Eukaryota</taxon>
        <taxon>Metazoa</taxon>
        <taxon>Ecdysozoa</taxon>
        <taxon>Arthropoda</taxon>
        <taxon>Chelicerata</taxon>
        <taxon>Arachnida</taxon>
        <taxon>Araneae</taxon>
        <taxon>Araneomorphae</taxon>
        <taxon>Entelegynae</taxon>
        <taxon>Araneoidea</taxon>
        <taxon>Araneidae</taxon>
        <taxon>Araneus</taxon>
    </lineage>
</organism>
<feature type="non-terminal residue" evidence="1">
    <location>
        <position position="1"/>
    </location>
</feature>
<evidence type="ECO:0000313" key="1">
    <source>
        <dbReference type="EMBL" id="GBM53336.1"/>
    </source>
</evidence>
<sequence length="55" mass="5751">VQDVLVLVALLRGGRVLRLAVVVGGATSGRGFLAVATADRRNAQFDRKMGAGRQS</sequence>
<dbReference type="EMBL" id="BGPR01254768">
    <property type="protein sequence ID" value="GBM53336.1"/>
    <property type="molecule type" value="Genomic_DNA"/>
</dbReference>
<dbReference type="AlphaFoldDB" id="A0A4Y2GKL8"/>
<accession>A0A4Y2GKL8</accession>
<protein>
    <submittedName>
        <fullName evidence="1">Uncharacterized protein</fullName>
    </submittedName>
</protein>
<reference evidence="1 2" key="1">
    <citation type="journal article" date="2019" name="Sci. Rep.">
        <title>Orb-weaving spider Araneus ventricosus genome elucidates the spidroin gene catalogue.</title>
        <authorList>
            <person name="Kono N."/>
            <person name="Nakamura H."/>
            <person name="Ohtoshi R."/>
            <person name="Moran D.A.P."/>
            <person name="Shinohara A."/>
            <person name="Yoshida Y."/>
            <person name="Fujiwara M."/>
            <person name="Mori M."/>
            <person name="Tomita M."/>
            <person name="Arakawa K."/>
        </authorList>
    </citation>
    <scope>NUCLEOTIDE SEQUENCE [LARGE SCALE GENOMIC DNA]</scope>
</reference>
<gene>
    <name evidence="1" type="ORF">AVEN_268624_1</name>
</gene>
<name>A0A4Y2GKL8_ARAVE</name>
<comment type="caution">
    <text evidence="1">The sequence shown here is derived from an EMBL/GenBank/DDBJ whole genome shotgun (WGS) entry which is preliminary data.</text>
</comment>
<evidence type="ECO:0000313" key="2">
    <source>
        <dbReference type="Proteomes" id="UP000499080"/>
    </source>
</evidence>
<keyword evidence="2" id="KW-1185">Reference proteome</keyword>
<dbReference type="Proteomes" id="UP000499080">
    <property type="component" value="Unassembled WGS sequence"/>
</dbReference>
<proteinExistence type="predicted"/>